<evidence type="ECO:0000313" key="1">
    <source>
        <dbReference type="EMBL" id="CAI9941511.1"/>
    </source>
</evidence>
<reference evidence="2 3" key="2">
    <citation type="submission" date="2024-07" db="EMBL/GenBank/DDBJ databases">
        <authorList>
            <person name="Akdeniz Z."/>
        </authorList>
    </citation>
    <scope>NUCLEOTIDE SEQUENCE [LARGE SCALE GENOMIC DNA]</scope>
</reference>
<organism evidence="1">
    <name type="scientific">Hexamita inflata</name>
    <dbReference type="NCBI Taxonomy" id="28002"/>
    <lineage>
        <taxon>Eukaryota</taxon>
        <taxon>Metamonada</taxon>
        <taxon>Diplomonadida</taxon>
        <taxon>Hexamitidae</taxon>
        <taxon>Hexamitinae</taxon>
        <taxon>Hexamita</taxon>
    </lineage>
</organism>
<sequence>MNESMSIMRQSIHRSQINMGISILQQNETDQLELQLFKQYFQKDCNIQQLASQLLEFNQNNAELRDQLQLCRKFGFVLQEERTLDSIVLNYFYKKPEPITSITMSISERQLLFVSDDWNTVINQCLTPSHTHPLRFNPTYKILIMLLKRDLRFIPLIKTQIQLFNGLKTDLNSSQSLNLNRILEKQPKLEPLFQPKKLLKYFKVFERDTDQFILFKLLLAFQNTDSSDRIVLPQLLTNIKKCNDFPEITQCLEKIAMKQSALDYSYGRWNCFFLFTM</sequence>
<keyword evidence="3" id="KW-1185">Reference proteome</keyword>
<gene>
    <name evidence="1" type="ORF">HINF_LOCUS29156</name>
    <name evidence="2" type="ORF">HINF_LOCUS30345</name>
</gene>
<evidence type="ECO:0000313" key="2">
    <source>
        <dbReference type="EMBL" id="CAL6025507.1"/>
    </source>
</evidence>
<dbReference type="Proteomes" id="UP001642409">
    <property type="component" value="Unassembled WGS sequence"/>
</dbReference>
<accession>A0AA86PMU7</accession>
<evidence type="ECO:0000313" key="3">
    <source>
        <dbReference type="Proteomes" id="UP001642409"/>
    </source>
</evidence>
<dbReference type="EMBL" id="CAXDID020000099">
    <property type="protein sequence ID" value="CAL6025507.1"/>
    <property type="molecule type" value="Genomic_DNA"/>
</dbReference>
<name>A0AA86PMU7_9EUKA</name>
<comment type="caution">
    <text evidence="1">The sequence shown here is derived from an EMBL/GenBank/DDBJ whole genome shotgun (WGS) entry which is preliminary data.</text>
</comment>
<protein>
    <submittedName>
        <fullName evidence="2">Hypothetical_protein</fullName>
    </submittedName>
</protein>
<reference evidence="1" key="1">
    <citation type="submission" date="2023-06" db="EMBL/GenBank/DDBJ databases">
        <authorList>
            <person name="Kurt Z."/>
        </authorList>
    </citation>
    <scope>NUCLEOTIDE SEQUENCE</scope>
</reference>
<dbReference type="AlphaFoldDB" id="A0AA86PMU7"/>
<dbReference type="EMBL" id="CATOUU010000694">
    <property type="protein sequence ID" value="CAI9941511.1"/>
    <property type="molecule type" value="Genomic_DNA"/>
</dbReference>
<proteinExistence type="predicted"/>